<evidence type="ECO:0000313" key="2">
    <source>
        <dbReference type="EMBL" id="KAG8090398.1"/>
    </source>
</evidence>
<evidence type="ECO:0000256" key="1">
    <source>
        <dbReference type="SAM" id="MobiDB-lite"/>
    </source>
</evidence>
<proteinExistence type="predicted"/>
<dbReference type="EMBL" id="JAAALK010000081">
    <property type="protein sequence ID" value="KAG8090398.1"/>
    <property type="molecule type" value="Genomic_DNA"/>
</dbReference>
<reference evidence="2" key="2">
    <citation type="submission" date="2021-02" db="EMBL/GenBank/DDBJ databases">
        <authorList>
            <person name="Kimball J.A."/>
            <person name="Haas M.W."/>
            <person name="Macchietto M."/>
            <person name="Kono T."/>
            <person name="Duquette J."/>
            <person name="Shao M."/>
        </authorList>
    </citation>
    <scope>NUCLEOTIDE SEQUENCE</scope>
    <source>
        <tissue evidence="2">Fresh leaf tissue</tissue>
    </source>
</reference>
<comment type="caution">
    <text evidence="2">The sequence shown here is derived from an EMBL/GenBank/DDBJ whole genome shotgun (WGS) entry which is preliminary data.</text>
</comment>
<dbReference type="Pfam" id="PF00702">
    <property type="entry name" value="Hydrolase"/>
    <property type="match status" value="1"/>
</dbReference>
<organism evidence="2 3">
    <name type="scientific">Zizania palustris</name>
    <name type="common">Northern wild rice</name>
    <dbReference type="NCBI Taxonomy" id="103762"/>
    <lineage>
        <taxon>Eukaryota</taxon>
        <taxon>Viridiplantae</taxon>
        <taxon>Streptophyta</taxon>
        <taxon>Embryophyta</taxon>
        <taxon>Tracheophyta</taxon>
        <taxon>Spermatophyta</taxon>
        <taxon>Magnoliopsida</taxon>
        <taxon>Liliopsida</taxon>
        <taxon>Poales</taxon>
        <taxon>Poaceae</taxon>
        <taxon>BOP clade</taxon>
        <taxon>Oryzoideae</taxon>
        <taxon>Oryzeae</taxon>
        <taxon>Zizaniinae</taxon>
        <taxon>Zizania</taxon>
    </lineage>
</organism>
<evidence type="ECO:0000313" key="3">
    <source>
        <dbReference type="Proteomes" id="UP000729402"/>
    </source>
</evidence>
<keyword evidence="3" id="KW-1185">Reference proteome</keyword>
<dbReference type="PANTHER" id="PTHR47105:SF1">
    <property type="entry name" value="OS06G0665100 PROTEIN"/>
    <property type="match status" value="1"/>
</dbReference>
<feature type="region of interest" description="Disordered" evidence="1">
    <location>
        <begin position="244"/>
        <end position="301"/>
    </location>
</feature>
<dbReference type="Proteomes" id="UP000729402">
    <property type="component" value="Unassembled WGS sequence"/>
</dbReference>
<dbReference type="OrthoDB" id="444127at2759"/>
<dbReference type="AlphaFoldDB" id="A0A8J5WFE2"/>
<protein>
    <submittedName>
        <fullName evidence="2">Uncharacterized protein</fullName>
    </submittedName>
</protein>
<gene>
    <name evidence="2" type="ORF">GUJ93_ZPchr0011g27478</name>
</gene>
<feature type="compositionally biased region" description="Low complexity" evidence="1">
    <location>
        <begin position="258"/>
        <end position="275"/>
    </location>
</feature>
<sequence length="325" mass="35683">MGHNSVFSFPAIDGLGGWAMALAVRRRFYWGMVLVLHLALAGLHRYDPFRLLSMSGGEGMLDREDESNLVWPQGAASDVSLAKSPKFSPLFRPIANCRLTMSMMMPHLRKISRHIYSTFSSSALYSVFPDAQEFLRWLRNNGCAIGIVSNAEYHYKNGSEWDFGVFSSIAGVEKKNGRMYEVALEMDDGMAPAEALHIGDSMCKGPIEHAPAAATRSCNQGRTYMYLTGSGDPDDFVRNSLTRDALRRPRRRPPSPSAPRLTAATRRAGRLGATAQESPPVAAPRSPNTPPVRRPGALPPALLGGWAPVTGFLLRRGGRQLIRNV</sequence>
<dbReference type="PANTHER" id="PTHR47105">
    <property type="entry name" value="OS02G0173600 PROTEIN"/>
    <property type="match status" value="1"/>
</dbReference>
<reference evidence="2" key="1">
    <citation type="journal article" date="2021" name="bioRxiv">
        <title>Whole Genome Assembly and Annotation of Northern Wild Rice, Zizania palustris L., Supports a Whole Genome Duplication in the Zizania Genus.</title>
        <authorList>
            <person name="Haas M."/>
            <person name="Kono T."/>
            <person name="Macchietto M."/>
            <person name="Millas R."/>
            <person name="McGilp L."/>
            <person name="Shao M."/>
            <person name="Duquette J."/>
            <person name="Hirsch C.N."/>
            <person name="Kimball J."/>
        </authorList>
    </citation>
    <scope>NUCLEOTIDE SEQUENCE</scope>
    <source>
        <tissue evidence="2">Fresh leaf tissue</tissue>
    </source>
</reference>
<accession>A0A8J5WFE2</accession>
<name>A0A8J5WFE2_ZIZPA</name>